<reference evidence="6" key="1">
    <citation type="submission" date="2016-10" db="EMBL/GenBank/DDBJ databases">
        <authorList>
            <person name="Varghese N."/>
            <person name="Submissions S."/>
        </authorList>
    </citation>
    <scope>NUCLEOTIDE SEQUENCE [LARGE SCALE GENOMIC DNA]</scope>
    <source>
        <strain evidence="6">DSM 16108</strain>
    </source>
</reference>
<name>A0A1I3W9Y4_9LACT</name>
<dbReference type="OrthoDB" id="9760950at2"/>
<dbReference type="Gene3D" id="3.40.50.300">
    <property type="entry name" value="P-loop containing nucleotide triphosphate hydrolases"/>
    <property type="match status" value="3"/>
</dbReference>
<dbReference type="SUPFAM" id="SSF52540">
    <property type="entry name" value="P-loop containing nucleoside triphosphate hydrolases"/>
    <property type="match status" value="2"/>
</dbReference>
<dbReference type="SMART" id="SM00382">
    <property type="entry name" value="AAA"/>
    <property type="match status" value="2"/>
</dbReference>
<dbReference type="RefSeq" id="WP_091896197.1">
    <property type="nucleotide sequence ID" value="NZ_FOSJ01000007.1"/>
</dbReference>
<dbReference type="GO" id="GO:0016887">
    <property type="term" value="F:ATP hydrolysis activity"/>
    <property type="evidence" value="ECO:0007669"/>
    <property type="project" value="InterPro"/>
</dbReference>
<protein>
    <submittedName>
        <fullName evidence="5">Macrolide transport system ATP-binding/permease protein</fullName>
    </submittedName>
</protein>
<dbReference type="EMBL" id="FOSJ01000007">
    <property type="protein sequence ID" value="SFK04378.1"/>
    <property type="molecule type" value="Genomic_DNA"/>
</dbReference>
<dbReference type="PROSITE" id="PS00211">
    <property type="entry name" value="ABC_TRANSPORTER_1"/>
    <property type="match status" value="1"/>
</dbReference>
<keyword evidence="1" id="KW-0547">Nucleotide-binding</keyword>
<gene>
    <name evidence="5" type="ORF">SAMN04488569_100741</name>
</gene>
<dbReference type="CDD" id="cd03221">
    <property type="entry name" value="ABCF_EF-3"/>
    <property type="match status" value="2"/>
</dbReference>
<dbReference type="AlphaFoldDB" id="A0A1I3W9Y4"/>
<dbReference type="NCBIfam" id="NF000355">
    <property type="entry name" value="ribo_prot_ABC_F"/>
    <property type="match status" value="1"/>
</dbReference>
<feature type="domain" description="ABC transporter" evidence="4">
    <location>
        <begin position="4"/>
        <end position="175"/>
    </location>
</feature>
<dbReference type="InterPro" id="IPR003593">
    <property type="entry name" value="AAA+_ATPase"/>
</dbReference>
<dbReference type="Pfam" id="PF00005">
    <property type="entry name" value="ABC_tran"/>
    <property type="match status" value="2"/>
</dbReference>
<dbReference type="InterPro" id="IPR017871">
    <property type="entry name" value="ABC_transporter-like_CS"/>
</dbReference>
<evidence type="ECO:0000256" key="3">
    <source>
        <dbReference type="SAM" id="Coils"/>
    </source>
</evidence>
<keyword evidence="6" id="KW-1185">Reference proteome</keyword>
<dbReference type="GO" id="GO:0005524">
    <property type="term" value="F:ATP binding"/>
    <property type="evidence" value="ECO:0007669"/>
    <property type="project" value="UniProtKB-KW"/>
</dbReference>
<evidence type="ECO:0000259" key="4">
    <source>
        <dbReference type="PROSITE" id="PS50893"/>
    </source>
</evidence>
<dbReference type="PANTHER" id="PTHR42855:SF2">
    <property type="entry name" value="DRUG RESISTANCE ABC TRANSPORTER,ATP-BINDING PROTEIN"/>
    <property type="match status" value="1"/>
</dbReference>
<feature type="coiled-coil region" evidence="3">
    <location>
        <begin position="458"/>
        <end position="511"/>
    </location>
</feature>
<accession>A0A1I3W9Y4</accession>
<dbReference type="InterPro" id="IPR027417">
    <property type="entry name" value="P-loop_NTPase"/>
</dbReference>
<dbReference type="InterPro" id="IPR051309">
    <property type="entry name" value="ABCF_ATPase"/>
</dbReference>
<evidence type="ECO:0000256" key="2">
    <source>
        <dbReference type="ARBA" id="ARBA00022840"/>
    </source>
</evidence>
<evidence type="ECO:0000313" key="5">
    <source>
        <dbReference type="EMBL" id="SFK04378.1"/>
    </source>
</evidence>
<dbReference type="InterPro" id="IPR032781">
    <property type="entry name" value="ABC_tran_Xtn"/>
</dbReference>
<feature type="domain" description="ABC transporter" evidence="4">
    <location>
        <begin position="260"/>
        <end position="468"/>
    </location>
</feature>
<dbReference type="InterPro" id="IPR003439">
    <property type="entry name" value="ABC_transporter-like_ATP-bd"/>
</dbReference>
<organism evidence="5 6">
    <name type="scientific">Marinilactibacillus piezotolerans</name>
    <dbReference type="NCBI Taxonomy" id="258723"/>
    <lineage>
        <taxon>Bacteria</taxon>
        <taxon>Bacillati</taxon>
        <taxon>Bacillota</taxon>
        <taxon>Bacilli</taxon>
        <taxon>Lactobacillales</taxon>
        <taxon>Carnobacteriaceae</taxon>
        <taxon>Marinilactibacillus</taxon>
    </lineage>
</organism>
<dbReference type="Proteomes" id="UP000199589">
    <property type="component" value="Unassembled WGS sequence"/>
</dbReference>
<feature type="coiled-coil region" evidence="3">
    <location>
        <begin position="178"/>
        <end position="205"/>
    </location>
</feature>
<dbReference type="PANTHER" id="PTHR42855">
    <property type="entry name" value="ABC TRANSPORTER ATP-BINDING SUBUNIT"/>
    <property type="match status" value="1"/>
</dbReference>
<evidence type="ECO:0000313" key="6">
    <source>
        <dbReference type="Proteomes" id="UP000199589"/>
    </source>
</evidence>
<evidence type="ECO:0000256" key="1">
    <source>
        <dbReference type="ARBA" id="ARBA00022741"/>
    </source>
</evidence>
<dbReference type="PROSITE" id="PS50893">
    <property type="entry name" value="ABC_TRANSPORTER_2"/>
    <property type="match status" value="2"/>
</dbReference>
<keyword evidence="3" id="KW-0175">Coiled coil</keyword>
<sequence length="515" mass="58866">MAWIELNQIKHSVRERKLFEADHLTIEPGDRIGLVGTNGSGKTTLLNIIKGNIQPESGTVNRQKSVSLLPQIKEVIGAKSGGEVTASTIISILNEKSKILLADEPTTHLDIEHVEWLEKEILAYQGAYMIVSHDRDFLDKTCNQIWEISHERITEYAGNYSTYKEEKQKERRHQQVSYDVYKKKEKQLLEAVEKKKNKADKITDESKHFYFRKKAQKLYKTAKSIDMRMDQLEKVDKPEEPETIKMTIPNSREFMNKYIIRVTDFSVQVPKKNLWRPATFFIKGGEKVAIVGPNGSGKTTLVQRIIHGSEGIEKTPAMKIGYFAQNLSNLKENQTILENVAEESVQAETLIRIVLAQLLFKQDEVYKPVHVLSGGERVKVALAKLIVGDYNTLILDEPTNFLDAKAIEALETLLSAYEGSVIFVTHDRRFMNQIADRLLIIDNKQIKLFEGTYREYLLSGHSEKLTSIEEDLMRIENEIAAVLGKISIEPSQELESQFEKLILKKKELSIRAKHN</sequence>
<keyword evidence="2 5" id="KW-0067">ATP-binding</keyword>
<dbReference type="Pfam" id="PF12848">
    <property type="entry name" value="ABC_tran_Xtn"/>
    <property type="match status" value="1"/>
</dbReference>
<proteinExistence type="predicted"/>